<dbReference type="Pfam" id="PF13538">
    <property type="entry name" value="UvrD_C_2"/>
    <property type="match status" value="1"/>
</dbReference>
<evidence type="ECO:0000256" key="2">
    <source>
        <dbReference type="ARBA" id="ARBA00022840"/>
    </source>
</evidence>
<evidence type="ECO:0000256" key="1">
    <source>
        <dbReference type="ARBA" id="ARBA00022741"/>
    </source>
</evidence>
<dbReference type="AlphaFoldDB" id="A0A1U7NTZ9"/>
<dbReference type="Gene3D" id="3.40.50.300">
    <property type="entry name" value="P-loop containing nucleotide triphosphate hydrolases"/>
    <property type="match status" value="2"/>
</dbReference>
<keyword evidence="6" id="KW-1185">Reference proteome</keyword>
<dbReference type="InterPro" id="IPR029493">
    <property type="entry name" value="RecD2-like_HHH"/>
</dbReference>
<dbReference type="STRING" id="249408.BOO71_0012079"/>
<keyword evidence="1" id="KW-0547">Nucleotide-binding</keyword>
<dbReference type="EMBL" id="MSTI01000144">
    <property type="protein sequence ID" value="OLV16390.1"/>
    <property type="molecule type" value="Genomic_DNA"/>
</dbReference>
<dbReference type="Gene3D" id="1.10.10.2220">
    <property type="match status" value="1"/>
</dbReference>
<dbReference type="GO" id="GO:0017116">
    <property type="term" value="F:single-stranded DNA helicase activity"/>
    <property type="evidence" value="ECO:0007669"/>
    <property type="project" value="TreeGrafter"/>
</dbReference>
<dbReference type="PANTHER" id="PTHR43788:SF6">
    <property type="entry name" value="DNA HELICASE B"/>
    <property type="match status" value="1"/>
</dbReference>
<feature type="domain" description="UvrD-like helicase C-terminal" evidence="3">
    <location>
        <begin position="581"/>
        <end position="627"/>
    </location>
</feature>
<dbReference type="Pfam" id="PF13604">
    <property type="entry name" value="AAA_30"/>
    <property type="match status" value="1"/>
</dbReference>
<dbReference type="Proteomes" id="UP000186607">
    <property type="component" value="Unassembled WGS sequence"/>
</dbReference>
<keyword evidence="5" id="KW-0378">Hydrolase</keyword>
<reference evidence="5 6" key="1">
    <citation type="submission" date="2017-01" db="EMBL/GenBank/DDBJ databases">
        <title>Genome Analysis of Deinococcus marmoris KOPRI26562.</title>
        <authorList>
            <person name="Kim J.H."/>
            <person name="Oh H.-M."/>
        </authorList>
    </citation>
    <scope>NUCLEOTIDE SEQUENCE [LARGE SCALE GENOMIC DNA]</scope>
    <source>
        <strain evidence="5 6">KOPRI26562</strain>
    </source>
</reference>
<keyword evidence="5" id="KW-0347">Helicase</keyword>
<dbReference type="CDD" id="cd17933">
    <property type="entry name" value="DEXSc_RecD-like"/>
    <property type="match status" value="1"/>
</dbReference>
<dbReference type="GO" id="GO:0005524">
    <property type="term" value="F:ATP binding"/>
    <property type="evidence" value="ECO:0007669"/>
    <property type="project" value="UniProtKB-KW"/>
</dbReference>
<sequence>MSAPPSADNQSGTTVTGTLTRRWTRGAESGGVLEVDGKSLTVTGLLPAAPVGATLHAELSGHTLIHAERVVTSGEIDLAFYGLMTGIQRAGALALTRRWGDSASQMVAAATRGTPPPPPAAPSVVRAMCHHARRQARLRQTLSDLSETGLWPEHAARLLAAQGAGATAFVRGNPYLAVQYGVPLEVLDTMARRLGISAFDPRRGSALALALVNEAAADGHTGLPRGVLAGKLTEQHALESTEIGAALKAACAGGLLEEDAGWLYTPQALRTERWLAGDVIRVMEADITALGPAPSERLSEDQRAAVGLACREALCVITGGPGTGKTTTIGAVITSLEAAGLTTLLCAPTGKAAARLEQATGRAALTLHRLLGHDGTHFGSGMLQAGAVVVDEASMLSNELLGALLRCVPDGGRVILVGDPDQLPPVDPGWPLPALIGRVPAARLSRVHRQGASSPVLELAGMLIGGERPASTGVAFTETGSAREVVALAHAHITADGPPIILSAGRNGALGTRALNAAMQQNFNPGSGALRPGDPVIVTVNDRQSGLMNGQTGVVLSAGHTVEAEFGGEAHRFTLNGPLELAYALSVHRAQGSEWNAVMVCLSPEHARLLTRTLAYTAVTRARTTLIACGLRAAWDTCAATPQPARHSRLRERLS</sequence>
<proteinExistence type="predicted"/>
<dbReference type="SUPFAM" id="SSF52540">
    <property type="entry name" value="P-loop containing nucleoside triphosphate hydrolases"/>
    <property type="match status" value="1"/>
</dbReference>
<dbReference type="CDD" id="cd18809">
    <property type="entry name" value="SF1_C_RecD"/>
    <property type="match status" value="1"/>
</dbReference>
<dbReference type="InterPro" id="IPR050534">
    <property type="entry name" value="Coronavir_polyprotein_1ab"/>
</dbReference>
<evidence type="ECO:0000259" key="3">
    <source>
        <dbReference type="Pfam" id="PF13538"/>
    </source>
</evidence>
<keyword evidence="2" id="KW-0067">ATP-binding</keyword>
<name>A0A1U7NTZ9_9DEIO</name>
<organism evidence="5 6">
    <name type="scientific">Deinococcus marmoris</name>
    <dbReference type="NCBI Taxonomy" id="249408"/>
    <lineage>
        <taxon>Bacteria</taxon>
        <taxon>Thermotogati</taxon>
        <taxon>Deinococcota</taxon>
        <taxon>Deinococci</taxon>
        <taxon>Deinococcales</taxon>
        <taxon>Deinococcaceae</taxon>
        <taxon>Deinococcus</taxon>
    </lineage>
</organism>
<dbReference type="InterPro" id="IPR027785">
    <property type="entry name" value="UvrD-like_helicase_C"/>
</dbReference>
<feature type="domain" description="ATP-dependent RecD2 DNA helicase-like helix-hairpin-helix" evidence="4">
    <location>
        <begin position="135"/>
        <end position="221"/>
    </location>
</feature>
<dbReference type="PANTHER" id="PTHR43788">
    <property type="entry name" value="DNA2/NAM7 HELICASE FAMILY MEMBER"/>
    <property type="match status" value="1"/>
</dbReference>
<dbReference type="RefSeq" id="WP_075835582.1">
    <property type="nucleotide sequence ID" value="NZ_MSTI01000144.1"/>
</dbReference>
<dbReference type="InterPro" id="IPR027417">
    <property type="entry name" value="P-loop_NTPase"/>
</dbReference>
<evidence type="ECO:0000259" key="4">
    <source>
        <dbReference type="Pfam" id="PF14490"/>
    </source>
</evidence>
<accession>A0A1U7NTZ9</accession>
<evidence type="ECO:0000313" key="6">
    <source>
        <dbReference type="Proteomes" id="UP000186607"/>
    </source>
</evidence>
<dbReference type="GO" id="GO:0006310">
    <property type="term" value="P:DNA recombination"/>
    <property type="evidence" value="ECO:0007669"/>
    <property type="project" value="TreeGrafter"/>
</dbReference>
<comment type="caution">
    <text evidence="5">The sequence shown here is derived from an EMBL/GenBank/DDBJ whole genome shotgun (WGS) entry which is preliminary data.</text>
</comment>
<protein>
    <submittedName>
        <fullName evidence="5">RecD-like DNA helicase YrrC</fullName>
    </submittedName>
</protein>
<evidence type="ECO:0000313" key="5">
    <source>
        <dbReference type="EMBL" id="OLV16390.1"/>
    </source>
</evidence>
<gene>
    <name evidence="5" type="ORF">BOO71_0012079</name>
</gene>
<dbReference type="Pfam" id="PF14490">
    <property type="entry name" value="HHH_RecD2"/>
    <property type="match status" value="1"/>
</dbReference>
<dbReference type="GO" id="GO:0009338">
    <property type="term" value="C:exodeoxyribonuclease V complex"/>
    <property type="evidence" value="ECO:0007669"/>
    <property type="project" value="TreeGrafter"/>
</dbReference>
<dbReference type="Gene3D" id="2.30.30.940">
    <property type="match status" value="1"/>
</dbReference>
<dbReference type="OrthoDB" id="9803432at2"/>